<dbReference type="Proteomes" id="UP000428803">
    <property type="component" value="Chromosome"/>
</dbReference>
<sequence length="299" mass="33298">MLRKISTSLVLFAYATSAMADTPKGPLSLKPTSAWHVDYADDRCRLARQFGAGDDLVFAFFDRYGPEESFRLTLAGKPMRVSLDQGEASVQFGPAEGEQKFAFFKGNLAERTAIVFSSGERIGPVTFDERQRLDRAKPEDPRIVEPISAERKKAVRFLKIGRPLRNEVILETGSMNGPLKALDTCIDNLMTVWGIDVERHRTLTRSVRPANNPGQWIVAADYPLNMLSAGQPAIIEFRLSVGADGKATSCHIQSTTRPKEFDAAVCKSVMRRAQFVPALDRDGKALASFYRNRVRFQIP</sequence>
<protein>
    <recommendedName>
        <fullName evidence="2">TonB C-terminal domain-containing protein</fullName>
    </recommendedName>
</protein>
<proteinExistence type="predicted"/>
<dbReference type="KEGG" id="slaa:EUU25_11820"/>
<dbReference type="RefSeq" id="WP_222848789.1">
    <property type="nucleotide sequence ID" value="NZ_CP035733.1"/>
</dbReference>
<accession>A0A6I6LA35</accession>
<dbReference type="SUPFAM" id="SSF74653">
    <property type="entry name" value="TolA/TonB C-terminal domain"/>
    <property type="match status" value="1"/>
</dbReference>
<dbReference type="EMBL" id="CP035733">
    <property type="protein sequence ID" value="QGY81241.1"/>
    <property type="molecule type" value="Genomic_DNA"/>
</dbReference>
<keyword evidence="1" id="KW-0732">Signal</keyword>
<reference evidence="4" key="1">
    <citation type="submission" date="2019-01" db="EMBL/GenBank/DDBJ databases">
        <title>Sphingorhabdus lacus sp.nov., isolated from an oligotrophic freshwater lake.</title>
        <authorList>
            <person name="Park M."/>
        </authorList>
    </citation>
    <scope>NUCLEOTIDE SEQUENCE [LARGE SCALE GENOMIC DNA]</scope>
    <source>
        <strain evidence="4">IMCC1753</strain>
    </source>
</reference>
<feature type="domain" description="TonB C-terminal" evidence="2">
    <location>
        <begin position="221"/>
        <end position="297"/>
    </location>
</feature>
<evidence type="ECO:0000256" key="1">
    <source>
        <dbReference type="SAM" id="SignalP"/>
    </source>
</evidence>
<dbReference type="AlphaFoldDB" id="A0A6I6LA35"/>
<evidence type="ECO:0000313" key="3">
    <source>
        <dbReference type="EMBL" id="QGY81241.1"/>
    </source>
</evidence>
<evidence type="ECO:0000259" key="2">
    <source>
        <dbReference type="Pfam" id="PF03544"/>
    </source>
</evidence>
<gene>
    <name evidence="3" type="ORF">EUU25_11820</name>
</gene>
<feature type="signal peptide" evidence="1">
    <location>
        <begin position="1"/>
        <end position="20"/>
    </location>
</feature>
<organism evidence="3 4">
    <name type="scientific">Sphingorhabdus lacus</name>
    <dbReference type="NCBI Taxonomy" id="392610"/>
    <lineage>
        <taxon>Bacteria</taxon>
        <taxon>Pseudomonadati</taxon>
        <taxon>Pseudomonadota</taxon>
        <taxon>Alphaproteobacteria</taxon>
        <taxon>Sphingomonadales</taxon>
        <taxon>Sphingomonadaceae</taxon>
        <taxon>Sphingorhabdus</taxon>
    </lineage>
</organism>
<dbReference type="Gene3D" id="3.30.1150.10">
    <property type="match status" value="1"/>
</dbReference>
<evidence type="ECO:0000313" key="4">
    <source>
        <dbReference type="Proteomes" id="UP000428803"/>
    </source>
</evidence>
<dbReference type="InterPro" id="IPR037682">
    <property type="entry name" value="TonB_C"/>
</dbReference>
<dbReference type="Pfam" id="PF03544">
    <property type="entry name" value="TonB_C"/>
    <property type="match status" value="1"/>
</dbReference>
<feature type="chain" id="PRO_5026141405" description="TonB C-terminal domain-containing protein" evidence="1">
    <location>
        <begin position="21"/>
        <end position="299"/>
    </location>
</feature>
<dbReference type="GO" id="GO:0055085">
    <property type="term" value="P:transmembrane transport"/>
    <property type="evidence" value="ECO:0007669"/>
    <property type="project" value="InterPro"/>
</dbReference>
<keyword evidence="4" id="KW-1185">Reference proteome</keyword>
<name>A0A6I6LA35_9SPHN</name>